<dbReference type="AlphaFoldDB" id="B4HVY5"/>
<reference evidence="2 3" key="1">
    <citation type="journal article" date="2007" name="Nature">
        <title>Evolution of genes and genomes on the Drosophila phylogeny.</title>
        <authorList>
            <consortium name="Drosophila 12 Genomes Consortium"/>
            <person name="Clark A.G."/>
            <person name="Eisen M.B."/>
            <person name="Smith D.R."/>
            <person name="Bergman C.M."/>
            <person name="Oliver B."/>
            <person name="Markow T.A."/>
            <person name="Kaufman T.C."/>
            <person name="Kellis M."/>
            <person name="Gelbart W."/>
            <person name="Iyer V.N."/>
            <person name="Pollard D.A."/>
            <person name="Sackton T.B."/>
            <person name="Larracuente A.M."/>
            <person name="Singh N.D."/>
            <person name="Abad J.P."/>
            <person name="Abt D.N."/>
            <person name="Adryan B."/>
            <person name="Aguade M."/>
            <person name="Akashi H."/>
            <person name="Anderson W.W."/>
            <person name="Aquadro C.F."/>
            <person name="Ardell D.H."/>
            <person name="Arguello R."/>
            <person name="Artieri C.G."/>
            <person name="Barbash D.A."/>
            <person name="Barker D."/>
            <person name="Barsanti P."/>
            <person name="Batterham P."/>
            <person name="Batzoglou S."/>
            <person name="Begun D."/>
            <person name="Bhutkar A."/>
            <person name="Blanco E."/>
            <person name="Bosak S.A."/>
            <person name="Bradley R.K."/>
            <person name="Brand A.D."/>
            <person name="Brent M.R."/>
            <person name="Brooks A.N."/>
            <person name="Brown R.H."/>
            <person name="Butlin R.K."/>
            <person name="Caggese C."/>
            <person name="Calvi B.R."/>
            <person name="Bernardo de Carvalho A."/>
            <person name="Caspi A."/>
            <person name="Castrezana S."/>
            <person name="Celniker S.E."/>
            <person name="Chang J.L."/>
            <person name="Chapple C."/>
            <person name="Chatterji S."/>
            <person name="Chinwalla A."/>
            <person name="Civetta A."/>
            <person name="Clifton S.W."/>
            <person name="Comeron J.M."/>
            <person name="Costello J.C."/>
            <person name="Coyne J.A."/>
            <person name="Daub J."/>
            <person name="David R.G."/>
            <person name="Delcher A.L."/>
            <person name="Delehaunty K."/>
            <person name="Do C.B."/>
            <person name="Ebling H."/>
            <person name="Edwards K."/>
            <person name="Eickbush T."/>
            <person name="Evans J.D."/>
            <person name="Filipski A."/>
            <person name="Findeiss S."/>
            <person name="Freyhult E."/>
            <person name="Fulton L."/>
            <person name="Fulton R."/>
            <person name="Garcia A.C."/>
            <person name="Gardiner A."/>
            <person name="Garfield D.A."/>
            <person name="Garvin B.E."/>
            <person name="Gibson G."/>
            <person name="Gilbert D."/>
            <person name="Gnerre S."/>
            <person name="Godfrey J."/>
            <person name="Good R."/>
            <person name="Gotea V."/>
            <person name="Gravely B."/>
            <person name="Greenberg A.J."/>
            <person name="Griffiths-Jones S."/>
            <person name="Gross S."/>
            <person name="Guigo R."/>
            <person name="Gustafson E.A."/>
            <person name="Haerty W."/>
            <person name="Hahn M.W."/>
            <person name="Halligan D.L."/>
            <person name="Halpern A.L."/>
            <person name="Halter G.M."/>
            <person name="Han M.V."/>
            <person name="Heger A."/>
            <person name="Hillier L."/>
            <person name="Hinrichs A.S."/>
            <person name="Holmes I."/>
            <person name="Hoskins R.A."/>
            <person name="Hubisz M.J."/>
            <person name="Hultmark D."/>
            <person name="Huntley M.A."/>
            <person name="Jaffe D.B."/>
            <person name="Jagadeeshan S."/>
            <person name="Jeck W.R."/>
            <person name="Johnson J."/>
            <person name="Jones C.D."/>
            <person name="Jordan W.C."/>
            <person name="Karpen G.H."/>
            <person name="Kataoka E."/>
            <person name="Keightley P.D."/>
            <person name="Kheradpour P."/>
            <person name="Kirkness E.F."/>
            <person name="Koerich L.B."/>
            <person name="Kristiansen K."/>
            <person name="Kudrna D."/>
            <person name="Kulathinal R.J."/>
            <person name="Kumar S."/>
            <person name="Kwok R."/>
            <person name="Lander E."/>
            <person name="Langley C.H."/>
            <person name="Lapoint R."/>
            <person name="Lazzaro B.P."/>
            <person name="Lee S.J."/>
            <person name="Levesque L."/>
            <person name="Li R."/>
            <person name="Lin C.F."/>
            <person name="Lin M.F."/>
            <person name="Lindblad-Toh K."/>
            <person name="Llopart A."/>
            <person name="Long M."/>
            <person name="Low L."/>
            <person name="Lozovsky E."/>
            <person name="Lu J."/>
            <person name="Luo M."/>
            <person name="Machado C.A."/>
            <person name="Makalowski W."/>
            <person name="Marzo M."/>
            <person name="Matsuda M."/>
            <person name="Matzkin L."/>
            <person name="McAllister B."/>
            <person name="McBride C.S."/>
            <person name="McKernan B."/>
            <person name="McKernan K."/>
            <person name="Mendez-Lago M."/>
            <person name="Minx P."/>
            <person name="Mollenhauer M.U."/>
            <person name="Montooth K."/>
            <person name="Mount S.M."/>
            <person name="Mu X."/>
            <person name="Myers E."/>
            <person name="Negre B."/>
            <person name="Newfeld S."/>
            <person name="Nielsen R."/>
            <person name="Noor M.A."/>
            <person name="O'Grady P."/>
            <person name="Pachter L."/>
            <person name="Papaceit M."/>
            <person name="Parisi M.J."/>
            <person name="Parisi M."/>
            <person name="Parts L."/>
            <person name="Pedersen J.S."/>
            <person name="Pesole G."/>
            <person name="Phillippy A.M."/>
            <person name="Ponting C.P."/>
            <person name="Pop M."/>
            <person name="Porcelli D."/>
            <person name="Powell J.R."/>
            <person name="Prohaska S."/>
            <person name="Pruitt K."/>
            <person name="Puig M."/>
            <person name="Quesneville H."/>
            <person name="Ram K.R."/>
            <person name="Rand D."/>
            <person name="Rasmussen M.D."/>
            <person name="Reed L.K."/>
            <person name="Reenan R."/>
            <person name="Reily A."/>
            <person name="Remington K.A."/>
            <person name="Rieger T.T."/>
            <person name="Ritchie M.G."/>
            <person name="Robin C."/>
            <person name="Rogers Y.H."/>
            <person name="Rohde C."/>
            <person name="Rozas J."/>
            <person name="Rubenfield M.J."/>
            <person name="Ruiz A."/>
            <person name="Russo S."/>
            <person name="Salzberg S.L."/>
            <person name="Sanchez-Gracia A."/>
            <person name="Saranga D.J."/>
            <person name="Sato H."/>
            <person name="Schaeffer S.W."/>
            <person name="Schatz M.C."/>
            <person name="Schlenke T."/>
            <person name="Schwartz R."/>
            <person name="Segarra C."/>
            <person name="Singh R.S."/>
            <person name="Sirot L."/>
            <person name="Sirota M."/>
            <person name="Sisneros N.B."/>
            <person name="Smith C.D."/>
            <person name="Smith T.F."/>
            <person name="Spieth J."/>
            <person name="Stage D.E."/>
            <person name="Stark A."/>
            <person name="Stephan W."/>
            <person name="Strausberg R.L."/>
            <person name="Strempel S."/>
            <person name="Sturgill D."/>
            <person name="Sutton G."/>
            <person name="Sutton G.G."/>
            <person name="Tao W."/>
            <person name="Teichmann S."/>
            <person name="Tobari Y.N."/>
            <person name="Tomimura Y."/>
            <person name="Tsolas J.M."/>
            <person name="Valente V.L."/>
            <person name="Venter E."/>
            <person name="Venter J.C."/>
            <person name="Vicario S."/>
            <person name="Vieira F.G."/>
            <person name="Vilella A.J."/>
            <person name="Villasante A."/>
            <person name="Walenz B."/>
            <person name="Wang J."/>
            <person name="Wasserman M."/>
            <person name="Watts T."/>
            <person name="Wilson D."/>
            <person name="Wilson R.K."/>
            <person name="Wing R.A."/>
            <person name="Wolfner M.F."/>
            <person name="Wong A."/>
            <person name="Wong G.K."/>
            <person name="Wu C.I."/>
            <person name="Wu G."/>
            <person name="Yamamoto D."/>
            <person name="Yang H.P."/>
            <person name="Yang S.P."/>
            <person name="Yorke J.A."/>
            <person name="Yoshida K."/>
            <person name="Zdobnov E."/>
            <person name="Zhang P."/>
            <person name="Zhang Y."/>
            <person name="Zimin A.V."/>
            <person name="Baldwin J."/>
            <person name="Abdouelleil A."/>
            <person name="Abdulkadir J."/>
            <person name="Abebe A."/>
            <person name="Abera B."/>
            <person name="Abreu J."/>
            <person name="Acer S.C."/>
            <person name="Aftuck L."/>
            <person name="Alexander A."/>
            <person name="An P."/>
            <person name="Anderson E."/>
            <person name="Anderson S."/>
            <person name="Arachi H."/>
            <person name="Azer M."/>
            <person name="Bachantsang P."/>
            <person name="Barry A."/>
            <person name="Bayul T."/>
            <person name="Berlin A."/>
            <person name="Bessette D."/>
            <person name="Bloom T."/>
            <person name="Blye J."/>
            <person name="Boguslavskiy L."/>
            <person name="Bonnet C."/>
            <person name="Boukhgalter B."/>
            <person name="Bourzgui I."/>
            <person name="Brown A."/>
            <person name="Cahill P."/>
            <person name="Channer S."/>
            <person name="Cheshatsang Y."/>
            <person name="Chuda L."/>
            <person name="Citroen M."/>
            <person name="Collymore A."/>
            <person name="Cooke P."/>
            <person name="Costello M."/>
            <person name="D'Aco K."/>
            <person name="Daza R."/>
            <person name="De Haan G."/>
            <person name="DeGray S."/>
            <person name="DeMaso C."/>
            <person name="Dhargay N."/>
            <person name="Dooley K."/>
            <person name="Dooley E."/>
            <person name="Doricent M."/>
            <person name="Dorje P."/>
            <person name="Dorjee K."/>
            <person name="Dupes A."/>
            <person name="Elong R."/>
            <person name="Falk J."/>
            <person name="Farina A."/>
            <person name="Faro S."/>
            <person name="Ferguson D."/>
            <person name="Fisher S."/>
            <person name="Foley C.D."/>
            <person name="Franke A."/>
            <person name="Friedrich D."/>
            <person name="Gadbois L."/>
            <person name="Gearin G."/>
            <person name="Gearin C.R."/>
            <person name="Giannoukos G."/>
            <person name="Goode T."/>
            <person name="Graham J."/>
            <person name="Grandbois E."/>
            <person name="Grewal S."/>
            <person name="Gyaltsen K."/>
            <person name="Hafez N."/>
            <person name="Hagos B."/>
            <person name="Hall J."/>
            <person name="Henson C."/>
            <person name="Hollinger A."/>
            <person name="Honan T."/>
            <person name="Huard M.D."/>
            <person name="Hughes L."/>
            <person name="Hurhula B."/>
            <person name="Husby M.E."/>
            <person name="Kamat A."/>
            <person name="Kanga B."/>
            <person name="Kashin S."/>
            <person name="Khazanovich D."/>
            <person name="Kisner P."/>
            <person name="Lance K."/>
            <person name="Lara M."/>
            <person name="Lee W."/>
            <person name="Lennon N."/>
            <person name="Letendre F."/>
            <person name="LeVine R."/>
            <person name="Lipovsky A."/>
            <person name="Liu X."/>
            <person name="Liu J."/>
            <person name="Liu S."/>
            <person name="Lokyitsang T."/>
            <person name="Lokyitsang Y."/>
            <person name="Lubonja R."/>
            <person name="Lui A."/>
            <person name="MacDonald P."/>
            <person name="Magnisalis V."/>
            <person name="Maru K."/>
            <person name="Matthews C."/>
            <person name="McCusker W."/>
            <person name="McDonough S."/>
            <person name="Mehta T."/>
            <person name="Meldrim J."/>
            <person name="Meneus L."/>
            <person name="Mihai O."/>
            <person name="Mihalev A."/>
            <person name="Mihova T."/>
            <person name="Mittelman R."/>
            <person name="Mlenga V."/>
            <person name="Montmayeur A."/>
            <person name="Mulrain L."/>
            <person name="Navidi A."/>
            <person name="Naylor J."/>
            <person name="Negash T."/>
            <person name="Nguyen T."/>
            <person name="Nguyen N."/>
            <person name="Nicol R."/>
            <person name="Norbu C."/>
            <person name="Norbu N."/>
            <person name="Novod N."/>
            <person name="O'Neill B."/>
            <person name="Osman S."/>
            <person name="Markiewicz E."/>
            <person name="Oyono O.L."/>
            <person name="Patti C."/>
            <person name="Phunkhang P."/>
            <person name="Pierre F."/>
            <person name="Priest M."/>
            <person name="Raghuraman S."/>
            <person name="Rege F."/>
            <person name="Reyes R."/>
            <person name="Rise C."/>
            <person name="Rogov P."/>
            <person name="Ross K."/>
            <person name="Ryan E."/>
            <person name="Settipalli S."/>
            <person name="Shea T."/>
            <person name="Sherpa N."/>
            <person name="Shi L."/>
            <person name="Shih D."/>
            <person name="Sparrow T."/>
            <person name="Spaulding J."/>
            <person name="Stalker J."/>
            <person name="Stange-Thomann N."/>
            <person name="Stavropoulos S."/>
            <person name="Stone C."/>
            <person name="Strader C."/>
            <person name="Tesfaye S."/>
            <person name="Thomson T."/>
            <person name="Thoulutsang Y."/>
            <person name="Thoulutsang D."/>
            <person name="Topham K."/>
            <person name="Topping I."/>
            <person name="Tsamla T."/>
            <person name="Vassiliev H."/>
            <person name="Vo A."/>
            <person name="Wangchuk T."/>
            <person name="Wangdi T."/>
            <person name="Weiand M."/>
            <person name="Wilkinson J."/>
            <person name="Wilson A."/>
            <person name="Yadav S."/>
            <person name="Young G."/>
            <person name="Yu Q."/>
            <person name="Zembek L."/>
            <person name="Zhong D."/>
            <person name="Zimmer A."/>
            <person name="Zwirko Z."/>
            <person name="Jaffe D.B."/>
            <person name="Alvarez P."/>
            <person name="Brockman W."/>
            <person name="Butler J."/>
            <person name="Chin C."/>
            <person name="Gnerre S."/>
            <person name="Grabherr M."/>
            <person name="Kleber M."/>
            <person name="Mauceli E."/>
            <person name="MacCallum I."/>
        </authorList>
    </citation>
    <scope>NUCLEOTIDE SEQUENCE [LARGE SCALE GENOMIC DNA]</scope>
    <source>
        <strain evidence="3">Rob3c / Tucson 14021-0248.25</strain>
    </source>
</reference>
<evidence type="ECO:0000256" key="1">
    <source>
        <dbReference type="SAM" id="MobiDB-lite"/>
    </source>
</evidence>
<gene>
    <name evidence="2" type="primary">Dsec\GM14181</name>
    <name evidence="2" type="ORF">Dsec_GM14181</name>
</gene>
<dbReference type="EMBL" id="CH480817">
    <property type="protein sequence ID" value="EDW50100.1"/>
    <property type="molecule type" value="Genomic_DNA"/>
</dbReference>
<protein>
    <submittedName>
        <fullName evidence="2">GM14181</fullName>
    </submittedName>
</protein>
<sequence length="112" mass="12534">MSLLSCQARMSKDIQTLPAIIQNFEPESETQVEPNPESKSGFRIPDSGPNPTRPEREARGTHFDLLAEMRLAADELLVGGANGELLEQLRQLEQVHFGLSGKYDFECHQPLE</sequence>
<name>B4HVY5_DROSE</name>
<evidence type="ECO:0000313" key="3">
    <source>
        <dbReference type="Proteomes" id="UP000001292"/>
    </source>
</evidence>
<keyword evidence="3" id="KW-1185">Reference proteome</keyword>
<dbReference type="HOGENOM" id="CLU_2148450_0_0_1"/>
<feature type="region of interest" description="Disordered" evidence="1">
    <location>
        <begin position="24"/>
        <end position="59"/>
    </location>
</feature>
<evidence type="ECO:0000313" key="2">
    <source>
        <dbReference type="EMBL" id="EDW50100.1"/>
    </source>
</evidence>
<organism evidence="3">
    <name type="scientific">Drosophila sechellia</name>
    <name type="common">Fruit fly</name>
    <dbReference type="NCBI Taxonomy" id="7238"/>
    <lineage>
        <taxon>Eukaryota</taxon>
        <taxon>Metazoa</taxon>
        <taxon>Ecdysozoa</taxon>
        <taxon>Arthropoda</taxon>
        <taxon>Hexapoda</taxon>
        <taxon>Insecta</taxon>
        <taxon>Pterygota</taxon>
        <taxon>Neoptera</taxon>
        <taxon>Endopterygota</taxon>
        <taxon>Diptera</taxon>
        <taxon>Brachycera</taxon>
        <taxon>Muscomorpha</taxon>
        <taxon>Ephydroidea</taxon>
        <taxon>Drosophilidae</taxon>
        <taxon>Drosophila</taxon>
        <taxon>Sophophora</taxon>
    </lineage>
</organism>
<proteinExistence type="predicted"/>
<accession>B4HVY5</accession>
<dbReference type="Proteomes" id="UP000001292">
    <property type="component" value="Unassembled WGS sequence"/>
</dbReference>